<keyword evidence="2" id="KW-1185">Reference proteome</keyword>
<gene>
    <name evidence="1" type="ORF">EDD35_6144</name>
</gene>
<dbReference type="Gene3D" id="1.20.120.450">
    <property type="entry name" value="dinb family like domain"/>
    <property type="match status" value="1"/>
</dbReference>
<sequence>MLDEESFLFFTDRALDGMTAILAGLGDELANTRPDLPGANTPYAIVNHCLGVIAAWAGQVVAGRSVHRDRAAEFAAAGPIAPLLDRVARVRERLREDVAAADFDAPPRGEVPDKYAHTPVGRRQGAALVHVYEELAQHHGQLELTRDILLASVKS</sequence>
<evidence type="ECO:0000313" key="1">
    <source>
        <dbReference type="EMBL" id="ROS43724.1"/>
    </source>
</evidence>
<dbReference type="AlphaFoldDB" id="A0A3N2H480"/>
<accession>A0A3N2H480</accession>
<name>A0A3N2H480_9PSEU</name>
<dbReference type="RefSeq" id="WP_123687282.1">
    <property type="nucleotide sequence ID" value="NZ_CBDRBM010000001.1"/>
</dbReference>
<reference evidence="1 2" key="1">
    <citation type="submission" date="2018-11" db="EMBL/GenBank/DDBJ databases">
        <title>Sequencing the genomes of 1000 actinobacteria strains.</title>
        <authorList>
            <person name="Klenk H.-P."/>
        </authorList>
    </citation>
    <scope>NUCLEOTIDE SEQUENCE [LARGE SCALE GENOMIC DNA]</scope>
    <source>
        <strain evidence="1 2">DSM 44348</strain>
    </source>
</reference>
<evidence type="ECO:0000313" key="2">
    <source>
        <dbReference type="Proteomes" id="UP000274843"/>
    </source>
</evidence>
<dbReference type="GeneID" id="301847412"/>
<comment type="caution">
    <text evidence="1">The sequence shown here is derived from an EMBL/GenBank/DDBJ whole genome shotgun (WGS) entry which is preliminary data.</text>
</comment>
<dbReference type="Pfam" id="PF04978">
    <property type="entry name" value="MST"/>
    <property type="match status" value="1"/>
</dbReference>
<protein>
    <submittedName>
        <fullName evidence="1">Uncharacterized protein DUF664</fullName>
    </submittedName>
</protein>
<dbReference type="EMBL" id="RKHY01000001">
    <property type="protein sequence ID" value="ROS43724.1"/>
    <property type="molecule type" value="Genomic_DNA"/>
</dbReference>
<dbReference type="Proteomes" id="UP000274843">
    <property type="component" value="Unassembled WGS sequence"/>
</dbReference>
<dbReference type="InterPro" id="IPR007061">
    <property type="entry name" value="MST-like"/>
</dbReference>
<dbReference type="InterPro" id="IPR034660">
    <property type="entry name" value="DinB/YfiT-like"/>
</dbReference>
<organism evidence="1 2">
    <name type="scientific">Amycolatopsis thermoflava</name>
    <dbReference type="NCBI Taxonomy" id="84480"/>
    <lineage>
        <taxon>Bacteria</taxon>
        <taxon>Bacillati</taxon>
        <taxon>Actinomycetota</taxon>
        <taxon>Actinomycetes</taxon>
        <taxon>Pseudonocardiales</taxon>
        <taxon>Pseudonocardiaceae</taxon>
        <taxon>Amycolatopsis</taxon>
        <taxon>Amycolatopsis methanolica group</taxon>
    </lineage>
</organism>
<proteinExistence type="predicted"/>
<dbReference type="SUPFAM" id="SSF109854">
    <property type="entry name" value="DinB/YfiT-like putative metalloenzymes"/>
    <property type="match status" value="1"/>
</dbReference>